<dbReference type="SUPFAM" id="SSF52218">
    <property type="entry name" value="Flavoproteins"/>
    <property type="match status" value="1"/>
</dbReference>
<dbReference type="AlphaFoldDB" id="C5T5F1"/>
<dbReference type="InterPro" id="IPR029039">
    <property type="entry name" value="Flavoprotein-like_sf"/>
</dbReference>
<dbReference type="SUPFAM" id="SSF51905">
    <property type="entry name" value="FAD/NAD(P)-binding domain"/>
    <property type="match status" value="1"/>
</dbReference>
<evidence type="ECO:0000313" key="5">
    <source>
        <dbReference type="EMBL" id="EER60299.1"/>
    </source>
</evidence>
<reference evidence="5 6" key="1">
    <citation type="submission" date="2009-05" db="EMBL/GenBank/DDBJ databases">
        <title>The draft genome of Acidovorax delafieldii 2AN.</title>
        <authorList>
            <consortium name="US DOE Joint Genome Institute (JGI-PGF)"/>
            <person name="Lucas S."/>
            <person name="Copeland A."/>
            <person name="Lapidus A."/>
            <person name="Glavina del Rio T."/>
            <person name="Tice H."/>
            <person name="Bruce D."/>
            <person name="Goodwin L."/>
            <person name="Pitluck S."/>
            <person name="Larimer F."/>
            <person name="Land M.L."/>
            <person name="Hauser L."/>
            <person name="Shelobolina E.S."/>
            <person name="Picardal F."/>
            <person name="Roden E."/>
            <person name="Emerson D."/>
        </authorList>
    </citation>
    <scope>NUCLEOTIDE SEQUENCE [LARGE SCALE GENOMIC DNA]</scope>
    <source>
        <strain evidence="5 6">2AN</strain>
    </source>
</reference>
<dbReference type="InterPro" id="IPR003680">
    <property type="entry name" value="Flavodoxin_fold"/>
</dbReference>
<organism evidence="5 6">
    <name type="scientific">Acidovorax delafieldii 2AN</name>
    <dbReference type="NCBI Taxonomy" id="573060"/>
    <lineage>
        <taxon>Bacteria</taxon>
        <taxon>Pseudomonadati</taxon>
        <taxon>Pseudomonadota</taxon>
        <taxon>Betaproteobacteria</taxon>
        <taxon>Burkholderiales</taxon>
        <taxon>Comamonadaceae</taxon>
        <taxon>Acidovorax</taxon>
    </lineage>
</organism>
<dbReference type="Proteomes" id="UP000003856">
    <property type="component" value="Unassembled WGS sequence"/>
</dbReference>
<dbReference type="GO" id="GO:0005886">
    <property type="term" value="C:plasma membrane"/>
    <property type="evidence" value="ECO:0007669"/>
    <property type="project" value="TreeGrafter"/>
</dbReference>
<evidence type="ECO:0000259" key="4">
    <source>
        <dbReference type="Pfam" id="PF02525"/>
    </source>
</evidence>
<dbReference type="EC" id="1.4.99.1" evidence="5"/>
<dbReference type="GO" id="GO:0005737">
    <property type="term" value="C:cytoplasm"/>
    <property type="evidence" value="ECO:0007669"/>
    <property type="project" value="TreeGrafter"/>
</dbReference>
<dbReference type="NCBIfam" id="NF001933">
    <property type="entry name" value="PRK00711.1"/>
    <property type="match status" value="1"/>
</dbReference>
<dbReference type="Pfam" id="PF02525">
    <property type="entry name" value="Flavodoxin_2"/>
    <property type="match status" value="1"/>
</dbReference>
<dbReference type="PANTHER" id="PTHR13847">
    <property type="entry name" value="SARCOSINE DEHYDROGENASE-RELATED"/>
    <property type="match status" value="1"/>
</dbReference>
<keyword evidence="2 5" id="KW-0560">Oxidoreductase</keyword>
<feature type="domain" description="Flavodoxin-like fold" evidence="4">
    <location>
        <begin position="494"/>
        <end position="650"/>
    </location>
</feature>
<keyword evidence="6" id="KW-1185">Reference proteome</keyword>
<proteinExistence type="inferred from homology"/>
<protein>
    <submittedName>
        <fullName evidence="5">D-amino-acid dehydrogenase</fullName>
        <ecNumber evidence="5">1.4.99.1</ecNumber>
    </submittedName>
</protein>
<dbReference type="Gene3D" id="3.40.50.360">
    <property type="match status" value="1"/>
</dbReference>
<dbReference type="Pfam" id="PF01266">
    <property type="entry name" value="DAO"/>
    <property type="match status" value="1"/>
</dbReference>
<comment type="caution">
    <text evidence="5">The sequence shown here is derived from an EMBL/GenBank/DDBJ whole genome shotgun (WGS) entry which is preliminary data.</text>
</comment>
<dbReference type="SUPFAM" id="SSF54373">
    <property type="entry name" value="FAD-linked reductases, C-terminal domain"/>
    <property type="match status" value="1"/>
</dbReference>
<dbReference type="InterPro" id="IPR036188">
    <property type="entry name" value="FAD/NAD-bd_sf"/>
</dbReference>
<dbReference type="Gene3D" id="3.30.9.10">
    <property type="entry name" value="D-Amino Acid Oxidase, subunit A, domain 2"/>
    <property type="match status" value="1"/>
</dbReference>
<sequence length="657" mass="71557">MSRTLRPMKTIVLGAGIIGISTAWHLLERGHEVIVVDRQPDAALETSFANAAQISVSYCEPWANREAPWKALKWMFDKEAPLLFRPQLDWDQWRWCLQFLAQCNDTAFERNVQQIVALGAYSHAALKDVVRATGIEYHRLERGIAHFYSDQKSFDDAGRAVEVMRKFGVQRRLVSRDELLQIEPAFQAYGDRITGGTYTSTDESGDARVFTQELARRCAARGVQFLYGHDVLRLNKVGDAIDSVAVMARQSSAVGKKDFILKGDAIVVACGSYSAPLLRSVGVDLPIYPGKGYSATFPLLRPEGAPMVSTIDDGKKIAMSRLGNVLRVAGTIELGGFDLSLDSPVARARCHMLSRRIEEVLPGVCDTRTPEQGGDPQYWTGLRPATPTNIPFIGRTRLGKLWVNAGHGTLGWTHGAGSGKALAELISGAQPAMNFGFLGAATCRPGAPSWRPDRHTAPARRAGVAARAVTMPGMSVPHYLFLTTSTREPGHTGNTEWLAREAAAALPSGAQQTWHHLARMDLPPFVDQRHTSGTYPPPEGDMTTLLDATLAASHVVFVAPVYWYSLPSPLKTYLDHWSAWMRVPGLAFKEAMGAKSLHLITTSGDRAKAQPMVDSVHLCAQFLGMRWGGALWGKGGPPGAVQADAAAIAQAQTFLQG</sequence>
<dbReference type="PANTHER" id="PTHR13847:SF280">
    <property type="entry name" value="D-AMINO ACID DEHYDROGENASE"/>
    <property type="match status" value="1"/>
</dbReference>
<gene>
    <name evidence="5" type="ORF">AcdelDRAFT_2131</name>
</gene>
<dbReference type="EMBL" id="ACQT01000063">
    <property type="protein sequence ID" value="EER60299.1"/>
    <property type="molecule type" value="Genomic_DNA"/>
</dbReference>
<dbReference type="GO" id="GO:0055130">
    <property type="term" value="P:D-alanine catabolic process"/>
    <property type="evidence" value="ECO:0007669"/>
    <property type="project" value="TreeGrafter"/>
</dbReference>
<dbReference type="InterPro" id="IPR006076">
    <property type="entry name" value="FAD-dep_OxRdtase"/>
</dbReference>
<evidence type="ECO:0000256" key="2">
    <source>
        <dbReference type="ARBA" id="ARBA00023002"/>
    </source>
</evidence>
<dbReference type="GO" id="GO:0008718">
    <property type="term" value="F:D-amino-acid dehydrogenase activity"/>
    <property type="evidence" value="ECO:0007669"/>
    <property type="project" value="TreeGrafter"/>
</dbReference>
<evidence type="ECO:0000313" key="6">
    <source>
        <dbReference type="Proteomes" id="UP000003856"/>
    </source>
</evidence>
<name>C5T5F1_ACIDE</name>
<feature type="domain" description="FAD dependent oxidoreductase" evidence="3">
    <location>
        <begin position="10"/>
        <end position="425"/>
    </location>
</feature>
<dbReference type="Gene3D" id="3.50.50.60">
    <property type="entry name" value="FAD/NAD(P)-binding domain"/>
    <property type="match status" value="2"/>
</dbReference>
<dbReference type="PATRIC" id="fig|573060.9.peg.2986"/>
<accession>C5T5F1</accession>
<evidence type="ECO:0000256" key="1">
    <source>
        <dbReference type="ARBA" id="ARBA00009410"/>
    </source>
</evidence>
<comment type="similarity">
    <text evidence="1">Belongs to the DadA oxidoreductase family.</text>
</comment>
<evidence type="ECO:0000259" key="3">
    <source>
        <dbReference type="Pfam" id="PF01266"/>
    </source>
</evidence>